<accession>A0AAD5YY51</accession>
<organism evidence="2 3">
    <name type="scientific">Leucocoprinus birnbaumii</name>
    <dbReference type="NCBI Taxonomy" id="56174"/>
    <lineage>
        <taxon>Eukaryota</taxon>
        <taxon>Fungi</taxon>
        <taxon>Dikarya</taxon>
        <taxon>Basidiomycota</taxon>
        <taxon>Agaricomycotina</taxon>
        <taxon>Agaricomycetes</taxon>
        <taxon>Agaricomycetidae</taxon>
        <taxon>Agaricales</taxon>
        <taxon>Agaricineae</taxon>
        <taxon>Agaricaceae</taxon>
        <taxon>Leucocoprinus</taxon>
    </lineage>
</organism>
<comment type="caution">
    <text evidence="2">The sequence shown here is derived from an EMBL/GenBank/DDBJ whole genome shotgun (WGS) entry which is preliminary data.</text>
</comment>
<keyword evidence="1" id="KW-0812">Transmembrane</keyword>
<keyword evidence="1" id="KW-0472">Membrane</keyword>
<feature type="transmembrane region" description="Helical" evidence="1">
    <location>
        <begin position="20"/>
        <end position="45"/>
    </location>
</feature>
<keyword evidence="3" id="KW-1185">Reference proteome</keyword>
<reference evidence="2" key="1">
    <citation type="submission" date="2022-07" db="EMBL/GenBank/DDBJ databases">
        <title>Genome Sequence of Leucocoprinus birnbaumii.</title>
        <authorList>
            <person name="Buettner E."/>
        </authorList>
    </citation>
    <scope>NUCLEOTIDE SEQUENCE</scope>
    <source>
        <strain evidence="2">VT141</strain>
    </source>
</reference>
<proteinExistence type="predicted"/>
<evidence type="ECO:0000313" key="2">
    <source>
        <dbReference type="EMBL" id="KAJ3571490.1"/>
    </source>
</evidence>
<evidence type="ECO:0000256" key="1">
    <source>
        <dbReference type="SAM" id="Phobius"/>
    </source>
</evidence>
<dbReference type="AlphaFoldDB" id="A0AAD5YY51"/>
<keyword evidence="1" id="KW-1133">Transmembrane helix</keyword>
<protein>
    <submittedName>
        <fullName evidence="2">Uncharacterized protein</fullName>
    </submittedName>
</protein>
<dbReference type="Proteomes" id="UP001213000">
    <property type="component" value="Unassembled WGS sequence"/>
</dbReference>
<evidence type="ECO:0000313" key="3">
    <source>
        <dbReference type="Proteomes" id="UP001213000"/>
    </source>
</evidence>
<sequence>MRQWSGGVVDCALVDAGHTVAGLTVVLSTGTTSVYSSLISALILFKIIFTHLPVFEDEQHSYLANQPPNQSLPLCFGHTLARHPGLLLGLSRKHVTVAKRGGNLLHHNPSLSRCVRQEKDQEIAPTRSHIPTTSHFLQEVDDIPCCLD</sequence>
<gene>
    <name evidence="2" type="ORF">NP233_g3716</name>
</gene>
<dbReference type="EMBL" id="JANIEX010000182">
    <property type="protein sequence ID" value="KAJ3571490.1"/>
    <property type="molecule type" value="Genomic_DNA"/>
</dbReference>
<name>A0AAD5YY51_9AGAR</name>